<dbReference type="Proteomes" id="UP000298049">
    <property type="component" value="Chromosome"/>
</dbReference>
<keyword evidence="10 11" id="KW-0998">Cell outer membrane</keyword>
<dbReference type="GO" id="GO:0009279">
    <property type="term" value="C:cell outer membrane"/>
    <property type="evidence" value="ECO:0007669"/>
    <property type="project" value="UniProtKB-SubCell"/>
</dbReference>
<dbReference type="OrthoDB" id="9764669at2"/>
<dbReference type="EMBL" id="CP031093">
    <property type="protein sequence ID" value="QCF27564.1"/>
    <property type="molecule type" value="Genomic_DNA"/>
</dbReference>
<keyword evidence="4 11" id="KW-1134">Transmembrane beta strand</keyword>
<dbReference type="Pfam" id="PF00593">
    <property type="entry name" value="TonB_dep_Rec_b-barrel"/>
    <property type="match status" value="1"/>
</dbReference>
<sequence>MLRRALSRGATSCSVWLALTASNPALGADTASLALAPSVRQLDQIVVTGTRSPRKVSDTPVRTEVVPAEEIHNTHARDVKEALENVPGVLLREIHGKAGYEVWMQGLNADRVRVLIDGQPMTATTGSAMDVTQLSTVDIERIEVVKGAVSAQYGSAAMGGVVNIITRPVSPGIAGEVTVDGGSYGDQNPDGEAVDFARRNLQTNLSMGGEKLRWRISAARQENDGVDPEPATWARPGDAVERSQLATRLDWMPDPQHRLSAEFGYFLEEGMSRYLLERPGNNQNAGKEETAERWRGVLNGEHRPGASSGNSSEDSPEWHWSLLHEDLENTTEKYTASSRFDRRDATHTLSRASGWTQIEPLEDHQLQLGTDFNHASLEQHKDGASELAEAGEFTQNTRELWLQDTWFASESWEWSGGLRYQHDSDFGGHVAPKLNARYDLYQSADLNLYLRGGWGAGYRVPNLKERHYRFDHSQLGYVVEGSTALEPEESDSYQLGWGLSYRNTAWFEINAFRNDIDQLVQTELDPAATAARNDGVQVYRYANTDRARTQGFESTAGWQWRDGWKLSLGYTYMDAEDLDTGQPLTRRPRHQAKFAVDGLAPVPGMSWLVRVRSQSDETVDADSGAESPAFTTVDFKLNQDLGRSLRLFTGIDNLTDTQRNFDDPDDFSPVYGRYIYAGLTLGFGPDR</sequence>
<dbReference type="RefSeq" id="WP_136550276.1">
    <property type="nucleotide sequence ID" value="NZ_CP031093.1"/>
</dbReference>
<dbReference type="PROSITE" id="PS52016">
    <property type="entry name" value="TONB_DEPENDENT_REC_3"/>
    <property type="match status" value="1"/>
</dbReference>
<dbReference type="PANTHER" id="PTHR30069:SF29">
    <property type="entry name" value="HEMOGLOBIN AND HEMOGLOBIN-HAPTOGLOBIN-BINDING PROTEIN 1-RELATED"/>
    <property type="match status" value="1"/>
</dbReference>
<evidence type="ECO:0000256" key="6">
    <source>
        <dbReference type="ARBA" id="ARBA00022729"/>
    </source>
</evidence>
<dbReference type="InterPro" id="IPR000531">
    <property type="entry name" value="Beta-barrel_TonB"/>
</dbReference>
<evidence type="ECO:0000256" key="10">
    <source>
        <dbReference type="ARBA" id="ARBA00023237"/>
    </source>
</evidence>
<accession>A0A4P7XLU5</accession>
<evidence type="ECO:0000259" key="14">
    <source>
        <dbReference type="Pfam" id="PF00593"/>
    </source>
</evidence>
<comment type="subcellular location">
    <subcellularLocation>
        <location evidence="1 11">Cell outer membrane</location>
        <topology evidence="1 11">Multi-pass membrane protein</topology>
    </subcellularLocation>
</comment>
<dbReference type="CDD" id="cd01347">
    <property type="entry name" value="ligand_gated_channel"/>
    <property type="match status" value="1"/>
</dbReference>
<proteinExistence type="inferred from homology"/>
<keyword evidence="5 11" id="KW-0812">Transmembrane</keyword>
<gene>
    <name evidence="16" type="ORF">soil367_17445</name>
</gene>
<evidence type="ECO:0000256" key="9">
    <source>
        <dbReference type="ARBA" id="ARBA00023170"/>
    </source>
</evidence>
<dbReference type="Pfam" id="PF07715">
    <property type="entry name" value="Plug"/>
    <property type="match status" value="1"/>
</dbReference>
<keyword evidence="9 16" id="KW-0675">Receptor</keyword>
<evidence type="ECO:0000256" key="8">
    <source>
        <dbReference type="ARBA" id="ARBA00023136"/>
    </source>
</evidence>
<dbReference type="GO" id="GO:0044718">
    <property type="term" value="P:siderophore transmembrane transport"/>
    <property type="evidence" value="ECO:0007669"/>
    <property type="project" value="TreeGrafter"/>
</dbReference>
<dbReference type="InterPro" id="IPR037066">
    <property type="entry name" value="Plug_dom_sf"/>
</dbReference>
<feature type="signal peptide" evidence="13">
    <location>
        <begin position="1"/>
        <end position="27"/>
    </location>
</feature>
<evidence type="ECO:0000256" key="4">
    <source>
        <dbReference type="ARBA" id="ARBA00022452"/>
    </source>
</evidence>
<evidence type="ECO:0000259" key="15">
    <source>
        <dbReference type="Pfam" id="PF07715"/>
    </source>
</evidence>
<dbReference type="PANTHER" id="PTHR30069">
    <property type="entry name" value="TONB-DEPENDENT OUTER MEMBRANE RECEPTOR"/>
    <property type="match status" value="1"/>
</dbReference>
<dbReference type="KEGG" id="hmi:soil367_17445"/>
<keyword evidence="17" id="KW-1185">Reference proteome</keyword>
<protein>
    <submittedName>
        <fullName evidence="16">TonB-dependent receptor</fullName>
    </submittedName>
</protein>
<dbReference type="SUPFAM" id="SSF56935">
    <property type="entry name" value="Porins"/>
    <property type="match status" value="1"/>
</dbReference>
<dbReference type="InterPro" id="IPR039426">
    <property type="entry name" value="TonB-dep_rcpt-like"/>
</dbReference>
<evidence type="ECO:0000256" key="2">
    <source>
        <dbReference type="ARBA" id="ARBA00008143"/>
    </source>
</evidence>
<dbReference type="AlphaFoldDB" id="A0A4P7XLU5"/>
<dbReference type="Gene3D" id="2.170.130.10">
    <property type="entry name" value="TonB-dependent receptor, plug domain"/>
    <property type="match status" value="1"/>
</dbReference>
<evidence type="ECO:0000256" key="3">
    <source>
        <dbReference type="ARBA" id="ARBA00022448"/>
    </source>
</evidence>
<dbReference type="InterPro" id="IPR036942">
    <property type="entry name" value="Beta-barrel_TonB_sf"/>
</dbReference>
<evidence type="ECO:0000256" key="11">
    <source>
        <dbReference type="PROSITE-ProRule" id="PRU01360"/>
    </source>
</evidence>
<feature type="domain" description="TonB-dependent receptor-like beta-barrel" evidence="14">
    <location>
        <begin position="213"/>
        <end position="654"/>
    </location>
</feature>
<dbReference type="Gene3D" id="2.40.170.20">
    <property type="entry name" value="TonB-dependent receptor, beta-barrel domain"/>
    <property type="match status" value="1"/>
</dbReference>
<keyword evidence="7 12" id="KW-0798">TonB box</keyword>
<evidence type="ECO:0000256" key="12">
    <source>
        <dbReference type="RuleBase" id="RU003357"/>
    </source>
</evidence>
<name>A0A4P7XLU5_9ALTE</name>
<keyword evidence="3 11" id="KW-0813">Transport</keyword>
<evidence type="ECO:0000256" key="13">
    <source>
        <dbReference type="SAM" id="SignalP"/>
    </source>
</evidence>
<dbReference type="GO" id="GO:0015344">
    <property type="term" value="F:siderophore uptake transmembrane transporter activity"/>
    <property type="evidence" value="ECO:0007669"/>
    <property type="project" value="TreeGrafter"/>
</dbReference>
<feature type="domain" description="TonB-dependent receptor plug" evidence="15">
    <location>
        <begin position="56"/>
        <end position="161"/>
    </location>
</feature>
<keyword evidence="6 13" id="KW-0732">Signal</keyword>
<comment type="similarity">
    <text evidence="2">Belongs to the TonB-dependent receptor family. Hemoglobin/haptoglobin binding protein subfamily.</text>
</comment>
<evidence type="ECO:0000256" key="5">
    <source>
        <dbReference type="ARBA" id="ARBA00022692"/>
    </source>
</evidence>
<organism evidence="16 17">
    <name type="scientific">Hydrocarboniclastica marina</name>
    <dbReference type="NCBI Taxonomy" id="2259620"/>
    <lineage>
        <taxon>Bacteria</taxon>
        <taxon>Pseudomonadati</taxon>
        <taxon>Pseudomonadota</taxon>
        <taxon>Gammaproteobacteria</taxon>
        <taxon>Alteromonadales</taxon>
        <taxon>Alteromonadaceae</taxon>
        <taxon>Hydrocarboniclastica</taxon>
    </lineage>
</organism>
<feature type="chain" id="PRO_5020325635" evidence="13">
    <location>
        <begin position="28"/>
        <end position="687"/>
    </location>
</feature>
<reference evidence="16 17" key="1">
    <citation type="submission" date="2018-07" db="EMBL/GenBank/DDBJ databases">
        <title>Marsedoiliclastica nanhaica gen. nov. sp. nov., a novel marine hydrocarbonoclastic bacterium isolated from an in-situ enriched hydrocarbon-degrading consortium in deep-sea sediment.</title>
        <authorList>
            <person name="Dong C."/>
            <person name="Ma T."/>
            <person name="Liu R."/>
            <person name="Shao Z."/>
        </authorList>
    </citation>
    <scope>NUCLEOTIDE SEQUENCE [LARGE SCALE GENOMIC DNA]</scope>
    <source>
        <strain evidence="17">soil36-7</strain>
    </source>
</reference>
<evidence type="ECO:0000256" key="1">
    <source>
        <dbReference type="ARBA" id="ARBA00004571"/>
    </source>
</evidence>
<evidence type="ECO:0000313" key="16">
    <source>
        <dbReference type="EMBL" id="QCF27564.1"/>
    </source>
</evidence>
<evidence type="ECO:0000313" key="17">
    <source>
        <dbReference type="Proteomes" id="UP000298049"/>
    </source>
</evidence>
<dbReference type="InterPro" id="IPR012910">
    <property type="entry name" value="Plug_dom"/>
</dbReference>
<keyword evidence="8 11" id="KW-0472">Membrane</keyword>
<evidence type="ECO:0000256" key="7">
    <source>
        <dbReference type="ARBA" id="ARBA00023077"/>
    </source>
</evidence>